<dbReference type="Pfam" id="PF03992">
    <property type="entry name" value="ABM"/>
    <property type="match status" value="1"/>
</dbReference>
<sequence>MSATGPAAGGTPVTEIARFDVKPGTESDFIVAYRTVRHEIATAPGCRSIRMSRGVESPSSFVLIVEWASLEAHTEGFRGSEGFGRWRAAIGPFFAGTPSVEHVASVEASAEATAGAV</sequence>
<reference evidence="2 3" key="1">
    <citation type="submission" date="2010-10" db="EMBL/GenBank/DDBJ databases">
        <title>Complete sequence of Frankia sp. EuI1c.</title>
        <authorList>
            <consortium name="US DOE Joint Genome Institute"/>
            <person name="Lucas S."/>
            <person name="Copeland A."/>
            <person name="Lapidus A."/>
            <person name="Cheng J.-F."/>
            <person name="Bruce D."/>
            <person name="Goodwin L."/>
            <person name="Pitluck S."/>
            <person name="Chertkov O."/>
            <person name="Detter J.C."/>
            <person name="Han C."/>
            <person name="Tapia R."/>
            <person name="Land M."/>
            <person name="Hauser L."/>
            <person name="Jeffries C."/>
            <person name="Kyrpides N."/>
            <person name="Ivanova N."/>
            <person name="Mikhailova N."/>
            <person name="Beauchemin N."/>
            <person name="Sen A."/>
            <person name="Sur S.A."/>
            <person name="Gtari M."/>
            <person name="Wall L."/>
            <person name="Tisa L."/>
            <person name="Woyke T."/>
        </authorList>
    </citation>
    <scope>NUCLEOTIDE SEQUENCE [LARGE SCALE GENOMIC DNA]</scope>
    <source>
        <strain evidence="3">DSM 45817 / CECT 9037 / EuI1c</strain>
    </source>
</reference>
<dbReference type="InParanoid" id="E3IYQ1"/>
<keyword evidence="3" id="KW-1185">Reference proteome</keyword>
<protein>
    <submittedName>
        <fullName evidence="2">Antibiotic biosynthesis monooxygenase</fullName>
    </submittedName>
</protein>
<dbReference type="GO" id="GO:0004497">
    <property type="term" value="F:monooxygenase activity"/>
    <property type="evidence" value="ECO:0007669"/>
    <property type="project" value="UniProtKB-KW"/>
</dbReference>
<dbReference type="STRING" id="298654.FraEuI1c_7158"/>
<accession>E3IYQ1</accession>
<keyword evidence="2" id="KW-0503">Monooxygenase</keyword>
<dbReference type="KEGG" id="fri:FraEuI1c_7158"/>
<evidence type="ECO:0000259" key="1">
    <source>
        <dbReference type="PROSITE" id="PS51725"/>
    </source>
</evidence>
<dbReference type="Proteomes" id="UP000002484">
    <property type="component" value="Chromosome"/>
</dbReference>
<dbReference type="HOGENOM" id="CLU_156590_2_0_11"/>
<dbReference type="RefSeq" id="WP_013428233.1">
    <property type="nucleotide sequence ID" value="NC_014666.1"/>
</dbReference>
<dbReference type="InterPro" id="IPR007138">
    <property type="entry name" value="ABM_dom"/>
</dbReference>
<dbReference type="eggNOG" id="COG2329">
    <property type="taxonomic scope" value="Bacteria"/>
</dbReference>
<feature type="domain" description="ABM" evidence="1">
    <location>
        <begin position="13"/>
        <end position="102"/>
    </location>
</feature>
<dbReference type="AlphaFoldDB" id="E3IYQ1"/>
<gene>
    <name evidence="2" type="ordered locus">FraEuI1c_7158</name>
</gene>
<dbReference type="PROSITE" id="PS51725">
    <property type="entry name" value="ABM"/>
    <property type="match status" value="1"/>
</dbReference>
<evidence type="ECO:0000313" key="3">
    <source>
        <dbReference type="Proteomes" id="UP000002484"/>
    </source>
</evidence>
<proteinExistence type="predicted"/>
<name>E3IYQ1_PSEI1</name>
<dbReference type="InterPro" id="IPR011008">
    <property type="entry name" value="Dimeric_a/b-barrel"/>
</dbReference>
<evidence type="ECO:0000313" key="2">
    <source>
        <dbReference type="EMBL" id="ADP85122.1"/>
    </source>
</evidence>
<dbReference type="EMBL" id="CP002299">
    <property type="protein sequence ID" value="ADP85122.1"/>
    <property type="molecule type" value="Genomic_DNA"/>
</dbReference>
<dbReference type="OrthoDB" id="9798157at2"/>
<keyword evidence="2" id="KW-0560">Oxidoreductase</keyword>
<dbReference type="Gene3D" id="3.30.70.100">
    <property type="match status" value="1"/>
</dbReference>
<organism evidence="2 3">
    <name type="scientific">Pseudofrankia inefficax (strain DSM 45817 / CECT 9037 / DDB 130130 / EuI1c)</name>
    <name type="common">Frankia inefficax</name>
    <dbReference type="NCBI Taxonomy" id="298654"/>
    <lineage>
        <taxon>Bacteria</taxon>
        <taxon>Bacillati</taxon>
        <taxon>Actinomycetota</taxon>
        <taxon>Actinomycetes</taxon>
        <taxon>Frankiales</taxon>
        <taxon>Frankiaceae</taxon>
        <taxon>Pseudofrankia</taxon>
    </lineage>
</organism>
<dbReference type="SUPFAM" id="SSF54909">
    <property type="entry name" value="Dimeric alpha+beta barrel"/>
    <property type="match status" value="1"/>
</dbReference>